<dbReference type="InterPro" id="IPR036162">
    <property type="entry name" value="Resolvase-like_N_sf"/>
</dbReference>
<dbReference type="PROSITE" id="PS51736">
    <property type="entry name" value="RECOMBINASES_3"/>
    <property type="match status" value="1"/>
</dbReference>
<dbReference type="Pfam" id="PF00239">
    <property type="entry name" value="Resolvase"/>
    <property type="match status" value="1"/>
</dbReference>
<dbReference type="GO" id="GO:0000150">
    <property type="term" value="F:DNA strand exchange activity"/>
    <property type="evidence" value="ECO:0007669"/>
    <property type="project" value="InterPro"/>
</dbReference>
<organism evidence="3 4">
    <name type="scientific">Ruminococcus albus</name>
    <dbReference type="NCBI Taxonomy" id="1264"/>
    <lineage>
        <taxon>Bacteria</taxon>
        <taxon>Bacillati</taxon>
        <taxon>Bacillota</taxon>
        <taxon>Clostridia</taxon>
        <taxon>Eubacteriales</taxon>
        <taxon>Oscillospiraceae</taxon>
        <taxon>Ruminococcus</taxon>
    </lineage>
</organism>
<accession>A0A1I1MYV6</accession>
<dbReference type="EMBL" id="FOKQ01000025">
    <property type="protein sequence ID" value="SFC90559.1"/>
    <property type="molecule type" value="Genomic_DNA"/>
</dbReference>
<dbReference type="InterPro" id="IPR011109">
    <property type="entry name" value="DNA_bind_recombinase_dom"/>
</dbReference>
<dbReference type="CDD" id="cd00338">
    <property type="entry name" value="Ser_Recombinase"/>
    <property type="match status" value="1"/>
</dbReference>
<dbReference type="Pfam" id="PF07508">
    <property type="entry name" value="Recombinase"/>
    <property type="match status" value="1"/>
</dbReference>
<dbReference type="SUPFAM" id="SSF53041">
    <property type="entry name" value="Resolvase-like"/>
    <property type="match status" value="1"/>
</dbReference>
<dbReference type="PANTHER" id="PTHR30461">
    <property type="entry name" value="DNA-INVERTASE FROM LAMBDOID PROPHAGE"/>
    <property type="match status" value="1"/>
</dbReference>
<gene>
    <name evidence="3" type="ORF">SAMN02910406_02625</name>
</gene>
<dbReference type="PROSITE" id="PS51737">
    <property type="entry name" value="RECOMBINASE_DNA_BIND"/>
    <property type="match status" value="1"/>
</dbReference>
<dbReference type="SMART" id="SM00857">
    <property type="entry name" value="Resolvase"/>
    <property type="match status" value="1"/>
</dbReference>
<sequence>MYKENSKKKVAAYCRVSTDSSDQIHSLSAQRAYFTEYISDNDKWEMADVYYDEGITGTSTKKREGFNRMIADCEKGKIDTILTKEVSRFARNTVDTLNFTRKLQELGINVIFMNDGIDTNDKDGELRLTLMASIAQEESRKTSERIKWSIKRNMENGFVLGCGRVYGFRVIGGKLEVVPEEAEIVKEVFRSYAYDGKGAAAIANDLRARNIPTLKNKTWGSQNILNMIANEKYVGDLTQRKNYKPNILSEHSIVNRGDDPDNPLITIKNHHEGIVSRELWDAVQKERQRRSAKNKSGSRHSKAHWFSGLCTCGKCGYSYISAKSSRLGFGAVACRNRQLYGKEKRTDVNGAALGCDNRTVDERVLAIAMKSVMENIYDISEQLKSELLSEIQCIQKSNITDDISSKQNEISKLKQKKLKAVDLMLEGLLDKDGLKEQTEFYDGEIAKLSDEISKHKSAETVYNDQIESLKEAIRKIELISDSDNNNTELYRSMIDNIIIPEYGRLEIFLKGLPFGFKIKYSIKKVPIDKVYAVIIDYCELDR</sequence>
<feature type="domain" description="Recombinase" evidence="2">
    <location>
        <begin position="165"/>
        <end position="293"/>
    </location>
</feature>
<dbReference type="PANTHER" id="PTHR30461:SF23">
    <property type="entry name" value="DNA RECOMBINASE-RELATED"/>
    <property type="match status" value="1"/>
</dbReference>
<dbReference type="InterPro" id="IPR006119">
    <property type="entry name" value="Resolv_N"/>
</dbReference>
<dbReference type="InterPro" id="IPR050639">
    <property type="entry name" value="SSR_resolvase"/>
</dbReference>
<reference evidence="3 4" key="1">
    <citation type="submission" date="2016-10" db="EMBL/GenBank/DDBJ databases">
        <authorList>
            <person name="de Groot N.N."/>
        </authorList>
    </citation>
    <scope>NUCLEOTIDE SEQUENCE [LARGE SCALE GENOMIC DNA]</scope>
    <source>
        <strain evidence="3 4">AR67</strain>
    </source>
</reference>
<dbReference type="Proteomes" id="UP000182192">
    <property type="component" value="Unassembled WGS sequence"/>
</dbReference>
<proteinExistence type="predicted"/>
<dbReference type="RefSeq" id="WP_074962272.1">
    <property type="nucleotide sequence ID" value="NZ_FOKQ01000025.1"/>
</dbReference>
<dbReference type="GO" id="GO:0003677">
    <property type="term" value="F:DNA binding"/>
    <property type="evidence" value="ECO:0007669"/>
    <property type="project" value="InterPro"/>
</dbReference>
<protein>
    <submittedName>
        <fullName evidence="3">Site-specific DNA recombinase</fullName>
    </submittedName>
</protein>
<dbReference type="OrthoDB" id="9769353at2"/>
<dbReference type="InterPro" id="IPR038109">
    <property type="entry name" value="DNA_bind_recomb_sf"/>
</dbReference>
<evidence type="ECO:0000313" key="4">
    <source>
        <dbReference type="Proteomes" id="UP000182192"/>
    </source>
</evidence>
<evidence type="ECO:0000313" key="3">
    <source>
        <dbReference type="EMBL" id="SFC90559.1"/>
    </source>
</evidence>
<evidence type="ECO:0000259" key="2">
    <source>
        <dbReference type="PROSITE" id="PS51737"/>
    </source>
</evidence>
<feature type="domain" description="Resolvase/invertase-type recombinase catalytic" evidence="1">
    <location>
        <begin position="9"/>
        <end position="157"/>
    </location>
</feature>
<name>A0A1I1MYV6_RUMAL</name>
<evidence type="ECO:0000259" key="1">
    <source>
        <dbReference type="PROSITE" id="PS51736"/>
    </source>
</evidence>
<dbReference type="Gene3D" id="3.40.50.1390">
    <property type="entry name" value="Resolvase, N-terminal catalytic domain"/>
    <property type="match status" value="1"/>
</dbReference>
<dbReference type="AlphaFoldDB" id="A0A1I1MYV6"/>
<dbReference type="Gene3D" id="3.90.1750.20">
    <property type="entry name" value="Putative Large Serine Recombinase, Chain B, Domain 2"/>
    <property type="match status" value="1"/>
</dbReference>